<evidence type="ECO:0000313" key="1">
    <source>
        <dbReference type="EMBL" id="OAD79743.1"/>
    </source>
</evidence>
<dbReference type="Proteomes" id="UP000077315">
    <property type="component" value="Unassembled WGS sequence"/>
</dbReference>
<proteinExistence type="predicted"/>
<dbReference type="GeneID" id="28995600"/>
<dbReference type="OrthoDB" id="2404656at2759"/>
<dbReference type="RefSeq" id="XP_018297783.1">
    <property type="nucleotide sequence ID" value="XM_018434694.1"/>
</dbReference>
<sequence length="172" mass="19978">MLSTLISTRYSSIITRALQNQSKEGNLSRYLESDIFIHLRLLTDNVFPIYPRCPAYTPTGDHANKCNCPIEYTIKRERTFWIDRVFPLLQTLGDKTGFIGFEWCETIADEWMEFNTVPECWVHGNVRYLDGFCYYWKGRSKTVMKYSSSPTAEKMGHTLNDTIKNMNSSIAC</sequence>
<dbReference type="InParanoid" id="A0A162V3R6"/>
<dbReference type="EMBL" id="KV440972">
    <property type="protein sequence ID" value="OAD79743.1"/>
    <property type="molecule type" value="Genomic_DNA"/>
</dbReference>
<protein>
    <submittedName>
        <fullName evidence="1">Uncharacterized protein</fullName>
    </submittedName>
</protein>
<evidence type="ECO:0000313" key="2">
    <source>
        <dbReference type="Proteomes" id="UP000077315"/>
    </source>
</evidence>
<dbReference type="AlphaFoldDB" id="A0A162V3R6"/>
<name>A0A162V3R6_PHYB8</name>
<reference evidence="2" key="1">
    <citation type="submission" date="2015-06" db="EMBL/GenBank/DDBJ databases">
        <title>Expansion of signal transduction pathways in fungi by whole-genome duplication.</title>
        <authorList>
            <consortium name="DOE Joint Genome Institute"/>
            <person name="Corrochano L.M."/>
            <person name="Kuo A."/>
            <person name="Marcet-Houben M."/>
            <person name="Polaino S."/>
            <person name="Salamov A."/>
            <person name="Villalobos J.M."/>
            <person name="Alvarez M.I."/>
            <person name="Avalos J."/>
            <person name="Benito E.P."/>
            <person name="Benoit I."/>
            <person name="Burger G."/>
            <person name="Camino L.P."/>
            <person name="Canovas D."/>
            <person name="Cerda-Olmedo E."/>
            <person name="Cheng J.-F."/>
            <person name="Dominguez A."/>
            <person name="Elias M."/>
            <person name="Eslava A.P."/>
            <person name="Glaser F."/>
            <person name="Grimwood J."/>
            <person name="Gutierrez G."/>
            <person name="Heitman J."/>
            <person name="Henrissat B."/>
            <person name="Iturriaga E.A."/>
            <person name="Lang B.F."/>
            <person name="Lavin J.L."/>
            <person name="Lee S."/>
            <person name="Li W."/>
            <person name="Lindquist E."/>
            <person name="Lopez-Garcia S."/>
            <person name="Luque E.M."/>
            <person name="Marcos A.T."/>
            <person name="Martin J."/>
            <person name="McCluskey K."/>
            <person name="Medina H.R."/>
            <person name="Miralles-Duran A."/>
            <person name="Miyazaki A."/>
            <person name="Munoz-Torres E."/>
            <person name="Oguiza J.A."/>
            <person name="Ohm R."/>
            <person name="Olmedo M."/>
            <person name="Orejas M."/>
            <person name="Ortiz-Castellanos L."/>
            <person name="Pisabarro A.G."/>
            <person name="Rodriguez-Romero J."/>
            <person name="Ruiz-Herrera J."/>
            <person name="Ruiz-Vazquez R."/>
            <person name="Sanz C."/>
            <person name="Schackwitz W."/>
            <person name="Schmutz J."/>
            <person name="Shahriari M."/>
            <person name="Shelest E."/>
            <person name="Silva-Franco F."/>
            <person name="Soanes D."/>
            <person name="Syed K."/>
            <person name="Tagua V.G."/>
            <person name="Talbot N.J."/>
            <person name="Thon M."/>
            <person name="De vries R.P."/>
            <person name="Wiebenga A."/>
            <person name="Yadav J.S."/>
            <person name="Braun E.L."/>
            <person name="Baker S."/>
            <person name="Garre V."/>
            <person name="Horwitz B."/>
            <person name="Torres-Martinez S."/>
            <person name="Idnurm A."/>
            <person name="Herrera-Estrella A."/>
            <person name="Gabaldon T."/>
            <person name="Grigoriev I.V."/>
        </authorList>
    </citation>
    <scope>NUCLEOTIDE SEQUENCE [LARGE SCALE GENOMIC DNA]</scope>
    <source>
        <strain evidence="2">NRRL 1555(-)</strain>
    </source>
</reference>
<accession>A0A162V3R6</accession>
<dbReference type="VEuPathDB" id="FungiDB:PHYBLDRAFT_162804"/>
<organism evidence="1 2">
    <name type="scientific">Phycomyces blakesleeanus (strain ATCC 8743b / DSM 1359 / FGSC 10004 / NBRC 33097 / NRRL 1555)</name>
    <dbReference type="NCBI Taxonomy" id="763407"/>
    <lineage>
        <taxon>Eukaryota</taxon>
        <taxon>Fungi</taxon>
        <taxon>Fungi incertae sedis</taxon>
        <taxon>Mucoromycota</taxon>
        <taxon>Mucoromycotina</taxon>
        <taxon>Mucoromycetes</taxon>
        <taxon>Mucorales</taxon>
        <taxon>Phycomycetaceae</taxon>
        <taxon>Phycomyces</taxon>
    </lineage>
</organism>
<gene>
    <name evidence="1" type="ORF">PHYBLDRAFT_162804</name>
</gene>
<keyword evidence="2" id="KW-1185">Reference proteome</keyword>